<reference evidence="5 6" key="1">
    <citation type="journal article" date="2017" name="Gigascience">
        <title>Genome sequence of the small brown planthopper, Laodelphax striatellus.</title>
        <authorList>
            <person name="Zhu J."/>
            <person name="Jiang F."/>
            <person name="Wang X."/>
            <person name="Yang P."/>
            <person name="Bao Y."/>
            <person name="Zhao W."/>
            <person name="Wang W."/>
            <person name="Lu H."/>
            <person name="Wang Q."/>
            <person name="Cui N."/>
            <person name="Li J."/>
            <person name="Chen X."/>
            <person name="Luo L."/>
            <person name="Yu J."/>
            <person name="Kang L."/>
            <person name="Cui F."/>
        </authorList>
    </citation>
    <scope>NUCLEOTIDE SEQUENCE [LARGE SCALE GENOMIC DNA]</scope>
    <source>
        <strain evidence="5">Lst14</strain>
    </source>
</reference>
<dbReference type="GO" id="GO:0005576">
    <property type="term" value="C:extracellular region"/>
    <property type="evidence" value="ECO:0007669"/>
    <property type="project" value="UniProtKB-SubCell"/>
</dbReference>
<evidence type="ECO:0000313" key="5">
    <source>
        <dbReference type="EMBL" id="RZF46371.1"/>
    </source>
</evidence>
<accession>A0A482XMA2</accession>
<evidence type="ECO:0000256" key="2">
    <source>
        <dbReference type="ARBA" id="ARBA00022525"/>
    </source>
</evidence>
<organism evidence="5 6">
    <name type="scientific">Laodelphax striatellus</name>
    <name type="common">Small brown planthopper</name>
    <name type="synonym">Delphax striatella</name>
    <dbReference type="NCBI Taxonomy" id="195883"/>
    <lineage>
        <taxon>Eukaryota</taxon>
        <taxon>Metazoa</taxon>
        <taxon>Ecdysozoa</taxon>
        <taxon>Arthropoda</taxon>
        <taxon>Hexapoda</taxon>
        <taxon>Insecta</taxon>
        <taxon>Pterygota</taxon>
        <taxon>Neoptera</taxon>
        <taxon>Paraneoptera</taxon>
        <taxon>Hemiptera</taxon>
        <taxon>Auchenorrhyncha</taxon>
        <taxon>Fulgoroidea</taxon>
        <taxon>Delphacidae</taxon>
        <taxon>Criomorphinae</taxon>
        <taxon>Laodelphax</taxon>
    </lineage>
</organism>
<evidence type="ECO:0000256" key="3">
    <source>
        <dbReference type="SAM" id="SignalP"/>
    </source>
</evidence>
<keyword evidence="6" id="KW-1185">Reference proteome</keyword>
<comment type="subcellular location">
    <subcellularLocation>
        <location evidence="1">Secreted</location>
    </subcellularLocation>
</comment>
<protein>
    <recommendedName>
        <fullName evidence="4">Single domain-containing protein</fullName>
    </recommendedName>
</protein>
<proteinExistence type="predicted"/>
<dbReference type="Pfam" id="PF15430">
    <property type="entry name" value="SVWC"/>
    <property type="match status" value="1"/>
</dbReference>
<dbReference type="InParanoid" id="A0A482XMA2"/>
<gene>
    <name evidence="5" type="ORF">LSTR_LSTR007904</name>
</gene>
<evidence type="ECO:0000313" key="6">
    <source>
        <dbReference type="Proteomes" id="UP000291343"/>
    </source>
</evidence>
<sequence>MKSVCAFFVAAIIASMLIAAYDAAVAIEVQKGKCGKCVHNGKTYPQGAIWQEKGKCEQLLCGRYNETHVKIEYQSCGAIGVGEGYVLVKGNPDLKYPDCCPKAVPIKQQPHHDHHHNHHNHD</sequence>
<dbReference type="FunCoup" id="A0A482XMA2">
    <property type="interactions" value="12"/>
</dbReference>
<dbReference type="SMART" id="SM01318">
    <property type="entry name" value="SVWC"/>
    <property type="match status" value="1"/>
</dbReference>
<dbReference type="EMBL" id="QKKF02006330">
    <property type="protein sequence ID" value="RZF46371.1"/>
    <property type="molecule type" value="Genomic_DNA"/>
</dbReference>
<evidence type="ECO:0000256" key="1">
    <source>
        <dbReference type="ARBA" id="ARBA00004613"/>
    </source>
</evidence>
<dbReference type="InterPro" id="IPR029277">
    <property type="entry name" value="SVWC_dom"/>
</dbReference>
<feature type="signal peptide" evidence="3">
    <location>
        <begin position="1"/>
        <end position="26"/>
    </location>
</feature>
<dbReference type="Proteomes" id="UP000291343">
    <property type="component" value="Unassembled WGS sequence"/>
</dbReference>
<feature type="domain" description="Single" evidence="4">
    <location>
        <begin position="37"/>
        <end position="105"/>
    </location>
</feature>
<evidence type="ECO:0000259" key="4">
    <source>
        <dbReference type="SMART" id="SM01318"/>
    </source>
</evidence>
<comment type="caution">
    <text evidence="5">The sequence shown here is derived from an EMBL/GenBank/DDBJ whole genome shotgun (WGS) entry which is preliminary data.</text>
</comment>
<name>A0A482XMA2_LAOST</name>
<keyword evidence="2" id="KW-0964">Secreted</keyword>
<keyword evidence="3" id="KW-0732">Signal</keyword>
<feature type="chain" id="PRO_5019760715" description="Single domain-containing protein" evidence="3">
    <location>
        <begin position="27"/>
        <end position="122"/>
    </location>
</feature>
<dbReference type="AlphaFoldDB" id="A0A482XMA2"/>